<keyword evidence="8" id="KW-1185">Reference proteome</keyword>
<evidence type="ECO:0000313" key="8">
    <source>
        <dbReference type="Proteomes" id="UP000292085"/>
    </source>
</evidence>
<dbReference type="InterPro" id="IPR007016">
    <property type="entry name" value="O-antigen_ligase-rel_domated"/>
</dbReference>
<protein>
    <submittedName>
        <fullName evidence="7">O-antigen ligase domain-containing protein</fullName>
    </submittedName>
</protein>
<evidence type="ECO:0000259" key="6">
    <source>
        <dbReference type="Pfam" id="PF04932"/>
    </source>
</evidence>
<evidence type="ECO:0000256" key="1">
    <source>
        <dbReference type="ARBA" id="ARBA00004141"/>
    </source>
</evidence>
<keyword evidence="4 5" id="KW-0472">Membrane</keyword>
<dbReference type="Proteomes" id="UP000292085">
    <property type="component" value="Unassembled WGS sequence"/>
</dbReference>
<evidence type="ECO:0000256" key="3">
    <source>
        <dbReference type="ARBA" id="ARBA00022989"/>
    </source>
</evidence>
<feature type="transmembrane region" description="Helical" evidence="5">
    <location>
        <begin position="202"/>
        <end position="221"/>
    </location>
</feature>
<accession>A0A4Q6XMB4</accession>
<feature type="transmembrane region" description="Helical" evidence="5">
    <location>
        <begin position="284"/>
        <end position="306"/>
    </location>
</feature>
<name>A0A4Q6XMB4_9SPHN</name>
<organism evidence="7 8">
    <name type="scientific">Sphingomonas populi</name>
    <dbReference type="NCBI Taxonomy" id="2484750"/>
    <lineage>
        <taxon>Bacteria</taxon>
        <taxon>Pseudomonadati</taxon>
        <taxon>Pseudomonadota</taxon>
        <taxon>Alphaproteobacteria</taxon>
        <taxon>Sphingomonadales</taxon>
        <taxon>Sphingomonadaceae</taxon>
        <taxon>Sphingomonas</taxon>
    </lineage>
</organism>
<feature type="transmembrane region" description="Helical" evidence="5">
    <location>
        <begin position="12"/>
        <end position="33"/>
    </location>
</feature>
<feature type="transmembrane region" description="Helical" evidence="5">
    <location>
        <begin position="228"/>
        <end position="248"/>
    </location>
</feature>
<dbReference type="PANTHER" id="PTHR37422">
    <property type="entry name" value="TEICHURONIC ACID BIOSYNTHESIS PROTEIN TUAE"/>
    <property type="match status" value="1"/>
</dbReference>
<dbReference type="EMBL" id="SGIS01000036">
    <property type="protein sequence ID" value="RZF61193.1"/>
    <property type="molecule type" value="Genomic_DNA"/>
</dbReference>
<dbReference type="GO" id="GO:0016874">
    <property type="term" value="F:ligase activity"/>
    <property type="evidence" value="ECO:0007669"/>
    <property type="project" value="UniProtKB-KW"/>
</dbReference>
<feature type="transmembrane region" description="Helical" evidence="5">
    <location>
        <begin position="254"/>
        <end position="272"/>
    </location>
</feature>
<evidence type="ECO:0000313" key="7">
    <source>
        <dbReference type="EMBL" id="RZF61193.1"/>
    </source>
</evidence>
<feature type="transmembrane region" description="Helical" evidence="5">
    <location>
        <begin position="383"/>
        <end position="407"/>
    </location>
</feature>
<comment type="caution">
    <text evidence="7">The sequence shown here is derived from an EMBL/GenBank/DDBJ whole genome shotgun (WGS) entry which is preliminary data.</text>
</comment>
<reference evidence="7 8" key="1">
    <citation type="submission" date="2019-02" db="EMBL/GenBank/DDBJ databases">
        <authorList>
            <person name="Li Y."/>
        </authorList>
    </citation>
    <scope>NUCLEOTIDE SEQUENCE [LARGE SCALE GENOMIC DNA]</scope>
    <source>
        <strain evidence="7 8">3-7</strain>
    </source>
</reference>
<gene>
    <name evidence="7" type="ORF">EWE75_19075</name>
</gene>
<dbReference type="GO" id="GO:0016020">
    <property type="term" value="C:membrane"/>
    <property type="evidence" value="ECO:0007669"/>
    <property type="project" value="UniProtKB-SubCell"/>
</dbReference>
<sequence length="477" mass="50440">MDELRERARAAGLFAPDFVAALLLLAAGIILGGSSRPSVGNLLVQLAALGILTWLVIRKRIALPEGAARIAVWLMLAIAALPLLYSVPLPPAIWSSVPGRDLALRTYALAGIVPPWHGLGLRDGVGVLTALHLLAPIVMFLIAVRLTTVQRWALLYGFLAVTLIAIMVGFAQVPGGASRALHFYDISSINGALGFFPNRNHMATLMLCTLPLAAAGALAWFRERGDEARGLALGGATLFGLAIVALVATSARAGLVLAVPVLVGCALLARIMPPSRRSTAAGTVPTLLLWGAICLALVAVVGGLAYSSVGSKLATRVQTEGVVDSDRIEFARLTASAVPRFLPFGSGPATFRPVYAMVEPVDDMRPYFINHAHDDYLEILLEYGVPGALLLLAALAWLGWAGIAAWFDADAPDRPIRCAASVAVAAILLHSTFDYPVRTTTIAILLAVFAALMVASGPSVETRSPKRIKRRTRIRIA</sequence>
<dbReference type="AlphaFoldDB" id="A0A4Q6XMB4"/>
<keyword evidence="3 5" id="KW-1133">Transmembrane helix</keyword>
<evidence type="ECO:0000256" key="2">
    <source>
        <dbReference type="ARBA" id="ARBA00022692"/>
    </source>
</evidence>
<evidence type="ECO:0000256" key="5">
    <source>
        <dbReference type="SAM" id="Phobius"/>
    </source>
</evidence>
<keyword evidence="7" id="KW-0436">Ligase</keyword>
<dbReference type="Pfam" id="PF04932">
    <property type="entry name" value="Wzy_C"/>
    <property type="match status" value="1"/>
</dbReference>
<keyword evidence="2 5" id="KW-0812">Transmembrane</keyword>
<evidence type="ECO:0000256" key="4">
    <source>
        <dbReference type="ARBA" id="ARBA00023136"/>
    </source>
</evidence>
<feature type="transmembrane region" description="Helical" evidence="5">
    <location>
        <begin position="153"/>
        <end position="173"/>
    </location>
</feature>
<dbReference type="RefSeq" id="WP_130159698.1">
    <property type="nucleotide sequence ID" value="NZ_SGIS01000036.1"/>
</dbReference>
<comment type="subcellular location">
    <subcellularLocation>
        <location evidence="1">Membrane</location>
        <topology evidence="1">Multi-pass membrane protein</topology>
    </subcellularLocation>
</comment>
<feature type="transmembrane region" description="Helical" evidence="5">
    <location>
        <begin position="125"/>
        <end position="146"/>
    </location>
</feature>
<dbReference type="OrthoDB" id="7628239at2"/>
<dbReference type="InterPro" id="IPR051533">
    <property type="entry name" value="WaaL-like"/>
</dbReference>
<feature type="transmembrane region" description="Helical" evidence="5">
    <location>
        <begin position="416"/>
        <end position="433"/>
    </location>
</feature>
<feature type="transmembrane region" description="Helical" evidence="5">
    <location>
        <begin position="439"/>
        <end position="460"/>
    </location>
</feature>
<feature type="transmembrane region" description="Helical" evidence="5">
    <location>
        <begin position="69"/>
        <end position="87"/>
    </location>
</feature>
<feature type="transmembrane region" description="Helical" evidence="5">
    <location>
        <begin position="39"/>
        <end position="57"/>
    </location>
</feature>
<dbReference type="PANTHER" id="PTHR37422:SF13">
    <property type="entry name" value="LIPOPOLYSACCHARIDE BIOSYNTHESIS PROTEIN PA4999-RELATED"/>
    <property type="match status" value="1"/>
</dbReference>
<feature type="domain" description="O-antigen ligase-related" evidence="6">
    <location>
        <begin position="239"/>
        <end position="392"/>
    </location>
</feature>
<proteinExistence type="predicted"/>